<dbReference type="Proteomes" id="UP000218209">
    <property type="component" value="Unassembled WGS sequence"/>
</dbReference>
<gene>
    <name evidence="2" type="ORF">BU14_0673s0008</name>
</gene>
<organism evidence="2 3">
    <name type="scientific">Porphyra umbilicalis</name>
    <name type="common">Purple laver</name>
    <name type="synonym">Red alga</name>
    <dbReference type="NCBI Taxonomy" id="2786"/>
    <lineage>
        <taxon>Eukaryota</taxon>
        <taxon>Rhodophyta</taxon>
        <taxon>Bangiophyceae</taxon>
        <taxon>Bangiales</taxon>
        <taxon>Bangiaceae</taxon>
        <taxon>Porphyra</taxon>
    </lineage>
</organism>
<proteinExistence type="predicted"/>
<accession>A0A1X6NQI0</accession>
<feature type="region of interest" description="Disordered" evidence="1">
    <location>
        <begin position="84"/>
        <end position="112"/>
    </location>
</feature>
<reference evidence="2 3" key="1">
    <citation type="submission" date="2017-03" db="EMBL/GenBank/DDBJ databases">
        <title>WGS assembly of Porphyra umbilicalis.</title>
        <authorList>
            <person name="Brawley S.H."/>
            <person name="Blouin N.A."/>
            <person name="Ficko-Blean E."/>
            <person name="Wheeler G.L."/>
            <person name="Lohr M."/>
            <person name="Goodson H.V."/>
            <person name="Jenkins J.W."/>
            <person name="Blaby-Haas C.E."/>
            <person name="Helliwell K.E."/>
            <person name="Chan C."/>
            <person name="Marriage T."/>
            <person name="Bhattacharya D."/>
            <person name="Klein A.S."/>
            <person name="Badis Y."/>
            <person name="Brodie J."/>
            <person name="Cao Y."/>
            <person name="Collen J."/>
            <person name="Dittami S.M."/>
            <person name="Gachon C.M."/>
            <person name="Green B.R."/>
            <person name="Karpowicz S."/>
            <person name="Kim J.W."/>
            <person name="Kudahl U."/>
            <person name="Lin S."/>
            <person name="Michel G."/>
            <person name="Mittag M."/>
            <person name="Olson B.J."/>
            <person name="Pangilinan J."/>
            <person name="Peng Y."/>
            <person name="Qiu H."/>
            <person name="Shu S."/>
            <person name="Singer J.T."/>
            <person name="Smith A.G."/>
            <person name="Sprecher B.N."/>
            <person name="Wagner V."/>
            <person name="Wang W."/>
            <person name="Wang Z.-Y."/>
            <person name="Yan J."/>
            <person name="Yarish C."/>
            <person name="Zoeuner-Riek S."/>
            <person name="Zhuang Y."/>
            <person name="Zou Y."/>
            <person name="Lindquist E.A."/>
            <person name="Grimwood J."/>
            <person name="Barry K."/>
            <person name="Rokhsar D.S."/>
            <person name="Schmutz J."/>
            <person name="Stiller J.W."/>
            <person name="Grossman A.R."/>
            <person name="Prochnik S.E."/>
        </authorList>
    </citation>
    <scope>NUCLEOTIDE SEQUENCE [LARGE SCALE GENOMIC DNA]</scope>
    <source>
        <strain evidence="2">4086291</strain>
    </source>
</reference>
<keyword evidence="3" id="KW-1185">Reference proteome</keyword>
<name>A0A1X6NQI0_PORUM</name>
<evidence type="ECO:0000313" key="3">
    <source>
        <dbReference type="Proteomes" id="UP000218209"/>
    </source>
</evidence>
<feature type="compositionally biased region" description="Pro residues" evidence="1">
    <location>
        <begin position="101"/>
        <end position="112"/>
    </location>
</feature>
<sequence>MVLQLDRICRVHPSPGRGVVVGGARGHAPPRACRCSLEACLWLLITALQLVALSGSTVFSTGRWRPQSPSSLFSTRCSSLTEIPVRGVPPNSSQVLSGPPLLDPTPPSTPQD</sequence>
<evidence type="ECO:0000256" key="1">
    <source>
        <dbReference type="SAM" id="MobiDB-lite"/>
    </source>
</evidence>
<protein>
    <submittedName>
        <fullName evidence="2">Uncharacterized protein</fullName>
    </submittedName>
</protein>
<dbReference type="EMBL" id="KV919214">
    <property type="protein sequence ID" value="OSX70756.1"/>
    <property type="molecule type" value="Genomic_DNA"/>
</dbReference>
<dbReference type="AlphaFoldDB" id="A0A1X6NQI0"/>
<evidence type="ECO:0000313" key="2">
    <source>
        <dbReference type="EMBL" id="OSX70756.1"/>
    </source>
</evidence>